<dbReference type="SUPFAM" id="SSF55073">
    <property type="entry name" value="Nucleotide cyclase"/>
    <property type="match status" value="1"/>
</dbReference>
<protein>
    <recommendedName>
        <fullName evidence="1">GGDEF domain-containing protein</fullName>
    </recommendedName>
</protein>
<dbReference type="NCBIfam" id="TIGR00254">
    <property type="entry name" value="GGDEF"/>
    <property type="match status" value="1"/>
</dbReference>
<accession>A0ABQ2FIP7</accession>
<name>A0ABQ2FIP7_9DEIO</name>
<comment type="caution">
    <text evidence="2">The sequence shown here is derived from an EMBL/GenBank/DDBJ whole genome shotgun (WGS) entry which is preliminary data.</text>
</comment>
<dbReference type="InterPro" id="IPR035965">
    <property type="entry name" value="PAS-like_dom_sf"/>
</dbReference>
<evidence type="ECO:0000313" key="3">
    <source>
        <dbReference type="Proteomes" id="UP000604341"/>
    </source>
</evidence>
<dbReference type="RefSeq" id="WP_189068631.1">
    <property type="nucleotide sequence ID" value="NZ_BMPE01000003.1"/>
</dbReference>
<dbReference type="Gene3D" id="3.30.70.270">
    <property type="match status" value="1"/>
</dbReference>
<dbReference type="SMART" id="SM00091">
    <property type="entry name" value="PAS"/>
    <property type="match status" value="1"/>
</dbReference>
<proteinExistence type="predicted"/>
<dbReference type="PROSITE" id="PS50887">
    <property type="entry name" value="GGDEF"/>
    <property type="match status" value="1"/>
</dbReference>
<dbReference type="EMBL" id="BMPE01000003">
    <property type="protein sequence ID" value="GGK99778.1"/>
    <property type="molecule type" value="Genomic_DNA"/>
</dbReference>
<dbReference type="CDD" id="cd01949">
    <property type="entry name" value="GGDEF"/>
    <property type="match status" value="1"/>
</dbReference>
<dbReference type="InterPro" id="IPR000014">
    <property type="entry name" value="PAS"/>
</dbReference>
<keyword evidence="3" id="KW-1185">Reference proteome</keyword>
<evidence type="ECO:0000259" key="1">
    <source>
        <dbReference type="PROSITE" id="PS50887"/>
    </source>
</evidence>
<evidence type="ECO:0000313" key="2">
    <source>
        <dbReference type="EMBL" id="GGK99778.1"/>
    </source>
</evidence>
<dbReference type="InterPro" id="IPR043128">
    <property type="entry name" value="Rev_trsase/Diguanyl_cyclase"/>
</dbReference>
<gene>
    <name evidence="2" type="ORF">GCM10010844_17640</name>
</gene>
<feature type="domain" description="GGDEF" evidence="1">
    <location>
        <begin position="624"/>
        <end position="748"/>
    </location>
</feature>
<dbReference type="InterPro" id="IPR052155">
    <property type="entry name" value="Biofilm_reg_signaling"/>
</dbReference>
<sequence>MIQAPFPPDPSSEACTRYGVQDLAAQPDLQALCHLTGAALGVQHVAVVFMTPRRSWTPAATGWAPRTLGVSGSEPEPTAFFWTRLDPRPPPEIGLALLRPRDTWTFAAGEPLVTPEHVTVGLLVIAGDRPDMMWTPALQVTLRAGAQLVIQTLEGRAARLDLRAAQQQQVELQRRLERATLAARTFQAIADLTALPLDEDDGLRGAAQLTAELIGVDWSGVQMDTGAPLEAVWPPDANLAQLLPALPPAGEGPVFTLDSGEGWHLQDGRPAALAWLEVPGRAARLLFVRCGPGARWTQSDRKVLRDLVWALKHVLSFTAQRSAVKGLEGQLHFALRNFPMILWITDAQGRLVTAEGSGLRGLGVQADAVLGRSLQALAGEVDSPAIRDQLGRAQELRRTITLAGRVYDTHQVLLPGGGTLGVAFDVTDLAQSRAQAQRAQAHAEILLELTQILALSEPLRAVTARVMTVLLPALPGTTLVMWEQGASLRPLVIRGAPLPGPAELEARAQLPDALRRAVQGADPVALGRTELDLHLPGAGLKAALIQPITAGESHLLLAAYRQEEWPWAEHELESLAVASRVLQVSLERRETLTNLNAAARSDPLTGLCNRRAFEEDLAQRLRRGPLTLVTLDVDGLKTINDQFGHARGDALLRAVMQALRSVLSGDDCAYRVGGDEFCLLLGGEQRPVLVQLQVALDTLPAQGFPDAGASVGVAYAPQEGQQSETLWQLADERMYAEKTRRRRARRPT</sequence>
<dbReference type="Proteomes" id="UP000604341">
    <property type="component" value="Unassembled WGS sequence"/>
</dbReference>
<dbReference type="PANTHER" id="PTHR44757:SF2">
    <property type="entry name" value="BIOFILM ARCHITECTURE MAINTENANCE PROTEIN MBAA"/>
    <property type="match status" value="1"/>
</dbReference>
<organism evidence="2 3">
    <name type="scientific">Deinococcus radiotolerans</name>
    <dbReference type="NCBI Taxonomy" id="1309407"/>
    <lineage>
        <taxon>Bacteria</taxon>
        <taxon>Thermotogati</taxon>
        <taxon>Deinococcota</taxon>
        <taxon>Deinococci</taxon>
        <taxon>Deinococcales</taxon>
        <taxon>Deinococcaceae</taxon>
        <taxon>Deinococcus</taxon>
    </lineage>
</organism>
<dbReference type="SMART" id="SM00267">
    <property type="entry name" value="GGDEF"/>
    <property type="match status" value="1"/>
</dbReference>
<dbReference type="InterPro" id="IPR029787">
    <property type="entry name" value="Nucleotide_cyclase"/>
</dbReference>
<dbReference type="Pfam" id="PF00990">
    <property type="entry name" value="GGDEF"/>
    <property type="match status" value="1"/>
</dbReference>
<dbReference type="InterPro" id="IPR000160">
    <property type="entry name" value="GGDEF_dom"/>
</dbReference>
<reference evidence="3" key="1">
    <citation type="journal article" date="2019" name="Int. J. Syst. Evol. Microbiol.">
        <title>The Global Catalogue of Microorganisms (GCM) 10K type strain sequencing project: providing services to taxonomists for standard genome sequencing and annotation.</title>
        <authorList>
            <consortium name="The Broad Institute Genomics Platform"/>
            <consortium name="The Broad Institute Genome Sequencing Center for Infectious Disease"/>
            <person name="Wu L."/>
            <person name="Ma J."/>
        </authorList>
    </citation>
    <scope>NUCLEOTIDE SEQUENCE [LARGE SCALE GENOMIC DNA]</scope>
    <source>
        <strain evidence="3">JCM 19173</strain>
    </source>
</reference>
<dbReference type="PANTHER" id="PTHR44757">
    <property type="entry name" value="DIGUANYLATE CYCLASE DGCP"/>
    <property type="match status" value="1"/>
</dbReference>
<dbReference type="SUPFAM" id="SSF55785">
    <property type="entry name" value="PYP-like sensor domain (PAS domain)"/>
    <property type="match status" value="1"/>
</dbReference>